<dbReference type="EMBL" id="BQNJ01000002">
    <property type="protein sequence ID" value="GKH03637.1"/>
    <property type="molecule type" value="Genomic_DNA"/>
</dbReference>
<dbReference type="CDD" id="cd04301">
    <property type="entry name" value="NAT_SF"/>
    <property type="match status" value="1"/>
</dbReference>
<dbReference type="EMBL" id="WNME01000001">
    <property type="protein sequence ID" value="MUB61734.1"/>
    <property type="molecule type" value="Genomic_DNA"/>
</dbReference>
<dbReference type="AlphaFoldDB" id="A0A174KDB9"/>
<gene>
    <name evidence="4" type="ORF">CE91St55_56180</name>
    <name evidence="5" type="ORF">GNE07_01380</name>
</gene>
<organism evidence="5 6">
    <name type="scientific">Hungatella hathewayi</name>
    <dbReference type="NCBI Taxonomy" id="154046"/>
    <lineage>
        <taxon>Bacteria</taxon>
        <taxon>Bacillati</taxon>
        <taxon>Bacillota</taxon>
        <taxon>Clostridia</taxon>
        <taxon>Lachnospirales</taxon>
        <taxon>Lachnospiraceae</taxon>
        <taxon>Hungatella</taxon>
    </lineage>
</organism>
<dbReference type="Proteomes" id="UP001055091">
    <property type="component" value="Unassembled WGS sequence"/>
</dbReference>
<dbReference type="GO" id="GO:0008080">
    <property type="term" value="F:N-acetyltransferase activity"/>
    <property type="evidence" value="ECO:0007669"/>
    <property type="project" value="TreeGrafter"/>
</dbReference>
<keyword evidence="2" id="KW-0012">Acyltransferase</keyword>
<sequence>MNPIPFRIEKAVPKDYSSICCLIAEEHAMHVLARPDVFQPCDELLTVEEYEAMQKNDSFFLFTAKTIGDETAGLCFAKLTETDSPLLRKKKILYIEDFIVSESFRRQGIGRMLYAKVKETAALSGASSVELTVWNFNESAVSFYRALGMQVQFAHMEENIKENLI</sequence>
<dbReference type="GeneID" id="93149684"/>
<protein>
    <submittedName>
        <fullName evidence="4 5">N-acetyltransferase</fullName>
    </submittedName>
</protein>
<proteinExistence type="predicted"/>
<reference evidence="4" key="2">
    <citation type="submission" date="2022-01" db="EMBL/GenBank/DDBJ databases">
        <title>Novel bile acid biosynthetic pathways are enriched in the microbiome of centenarians.</title>
        <authorList>
            <person name="Sato Y."/>
            <person name="Atarashi K."/>
            <person name="Plichta R.D."/>
            <person name="Arai Y."/>
            <person name="Sasajima S."/>
            <person name="Kearney M.S."/>
            <person name="Suda W."/>
            <person name="Takeshita K."/>
            <person name="Sasaki T."/>
            <person name="Okamoto S."/>
            <person name="Skelly N.A."/>
            <person name="Okamura Y."/>
            <person name="Vlamakis H."/>
            <person name="Li Y."/>
            <person name="Tanoue T."/>
            <person name="Takei H."/>
            <person name="Nittono H."/>
            <person name="Narushima S."/>
            <person name="Irie J."/>
            <person name="Itoh H."/>
            <person name="Moriya K."/>
            <person name="Sugiura Y."/>
            <person name="Suematsu M."/>
            <person name="Moritoki N."/>
            <person name="Shibata S."/>
            <person name="Littman R.D."/>
            <person name="Fischbach A.M."/>
            <person name="Uwamino Y."/>
            <person name="Inoue T."/>
            <person name="Honda A."/>
            <person name="Hattori M."/>
            <person name="Murai T."/>
            <person name="Xavier J.R."/>
            <person name="Hirose N."/>
            <person name="Honda K."/>
        </authorList>
    </citation>
    <scope>NUCLEOTIDE SEQUENCE</scope>
    <source>
        <strain evidence="4">CE91-St55</strain>
    </source>
</reference>
<dbReference type="InterPro" id="IPR016181">
    <property type="entry name" value="Acyl_CoA_acyltransferase"/>
</dbReference>
<dbReference type="Pfam" id="PF00583">
    <property type="entry name" value="Acetyltransf_1"/>
    <property type="match status" value="1"/>
</dbReference>
<feature type="domain" description="N-acetyltransferase" evidence="3">
    <location>
        <begin position="17"/>
        <end position="165"/>
    </location>
</feature>
<dbReference type="OrthoDB" id="9805924at2"/>
<dbReference type="PANTHER" id="PTHR10545:SF29">
    <property type="entry name" value="GH14572P-RELATED"/>
    <property type="match status" value="1"/>
</dbReference>
<evidence type="ECO:0000313" key="4">
    <source>
        <dbReference type="EMBL" id="GKH03637.1"/>
    </source>
</evidence>
<dbReference type="PROSITE" id="PS51186">
    <property type="entry name" value="GNAT"/>
    <property type="match status" value="1"/>
</dbReference>
<name>A0A174KDB9_9FIRM</name>
<dbReference type="Proteomes" id="UP000434223">
    <property type="component" value="Unassembled WGS sequence"/>
</dbReference>
<dbReference type="PANTHER" id="PTHR10545">
    <property type="entry name" value="DIAMINE N-ACETYLTRANSFERASE"/>
    <property type="match status" value="1"/>
</dbReference>
<dbReference type="RefSeq" id="WP_006775045.1">
    <property type="nucleotide sequence ID" value="NZ_BQNJ01000002.1"/>
</dbReference>
<evidence type="ECO:0000256" key="1">
    <source>
        <dbReference type="ARBA" id="ARBA00022679"/>
    </source>
</evidence>
<evidence type="ECO:0000259" key="3">
    <source>
        <dbReference type="PROSITE" id="PS51186"/>
    </source>
</evidence>
<evidence type="ECO:0000256" key="2">
    <source>
        <dbReference type="ARBA" id="ARBA00023315"/>
    </source>
</evidence>
<evidence type="ECO:0000313" key="5">
    <source>
        <dbReference type="EMBL" id="MUB61734.1"/>
    </source>
</evidence>
<accession>A0A174KDB9</accession>
<dbReference type="InterPro" id="IPR000182">
    <property type="entry name" value="GNAT_dom"/>
</dbReference>
<dbReference type="Gene3D" id="3.40.630.30">
    <property type="match status" value="1"/>
</dbReference>
<dbReference type="SUPFAM" id="SSF55729">
    <property type="entry name" value="Acyl-CoA N-acyltransferases (Nat)"/>
    <property type="match status" value="1"/>
</dbReference>
<keyword evidence="1" id="KW-0808">Transferase</keyword>
<dbReference type="InterPro" id="IPR051016">
    <property type="entry name" value="Diverse_Substrate_AcTransf"/>
</dbReference>
<reference evidence="5 6" key="1">
    <citation type="submission" date="2019-09" db="EMBL/GenBank/DDBJ databases">
        <title>Draft genome sequencing of Hungatella hathewayi 123Y-2.</title>
        <authorList>
            <person name="Lv Q."/>
            <person name="Li S."/>
        </authorList>
    </citation>
    <scope>NUCLEOTIDE SEQUENCE [LARGE SCALE GENOMIC DNA]</scope>
    <source>
        <strain evidence="5 6">123Y-2</strain>
    </source>
</reference>
<comment type="caution">
    <text evidence="5">The sequence shown here is derived from an EMBL/GenBank/DDBJ whole genome shotgun (WGS) entry which is preliminary data.</text>
</comment>
<evidence type="ECO:0000313" key="6">
    <source>
        <dbReference type="Proteomes" id="UP000434223"/>
    </source>
</evidence>